<dbReference type="Pfam" id="PF00379">
    <property type="entry name" value="Chitin_bind_4"/>
    <property type="match status" value="1"/>
</dbReference>
<evidence type="ECO:0000256" key="3">
    <source>
        <dbReference type="SAM" id="SignalP"/>
    </source>
</evidence>
<gene>
    <name evidence="4" type="primary">100122715</name>
</gene>
<dbReference type="InParanoid" id="A0A7M6UWH5"/>
<dbReference type="InterPro" id="IPR031311">
    <property type="entry name" value="CHIT_BIND_RR_consensus"/>
</dbReference>
<dbReference type="KEGG" id="nvi:100122715"/>
<evidence type="ECO:0000313" key="4">
    <source>
        <dbReference type="EnsemblMetazoa" id="NP_001166276"/>
    </source>
</evidence>
<evidence type="ECO:0000256" key="2">
    <source>
        <dbReference type="PROSITE-ProRule" id="PRU00497"/>
    </source>
</evidence>
<dbReference type="OrthoDB" id="7789829at2759"/>
<dbReference type="EnsemblMetazoa" id="NM_001172805">
    <property type="protein sequence ID" value="NP_001166276"/>
    <property type="gene ID" value="GeneID_100122715"/>
</dbReference>
<evidence type="ECO:0000313" key="5">
    <source>
        <dbReference type="Proteomes" id="UP000002358"/>
    </source>
</evidence>
<dbReference type="Proteomes" id="UP000002358">
    <property type="component" value="Chromosome 5"/>
</dbReference>
<keyword evidence="5" id="KW-1185">Reference proteome</keyword>
<proteinExistence type="predicted"/>
<name>A0A7M6UWH5_NASVI</name>
<feature type="signal peptide" evidence="3">
    <location>
        <begin position="1"/>
        <end position="17"/>
    </location>
</feature>
<dbReference type="OMA" id="TAYNTHA"/>
<dbReference type="GO" id="GO:0042302">
    <property type="term" value="F:structural constituent of cuticle"/>
    <property type="evidence" value="ECO:0007669"/>
    <property type="project" value="UniProtKB-UniRule"/>
</dbReference>
<accession>A0A7M6UWH5</accession>
<dbReference type="PANTHER" id="PTHR12236">
    <property type="entry name" value="STRUCTURAL CONTITUENT OF CUTICLE"/>
    <property type="match status" value="1"/>
</dbReference>
<reference evidence="4" key="1">
    <citation type="submission" date="2021-01" db="UniProtKB">
        <authorList>
            <consortium name="EnsemblMetazoa"/>
        </authorList>
    </citation>
    <scope>IDENTIFICATION</scope>
</reference>
<keyword evidence="1 2" id="KW-0193">Cuticle</keyword>
<protein>
    <submittedName>
        <fullName evidence="4">Uncharacterized protein</fullName>
    </submittedName>
</protein>
<dbReference type="InterPro" id="IPR051217">
    <property type="entry name" value="Insect_Cuticle_Struc_Prot"/>
</dbReference>
<dbReference type="AlphaFoldDB" id="A0A7M6UWH5"/>
<dbReference type="InterPro" id="IPR000618">
    <property type="entry name" value="Insect_cuticle"/>
</dbReference>
<sequence length="171" mass="17933">MAFKFVVFAAFVACASAGAIPAAPVAYSAGYDAPLAYESHAAPIAYEAHAAPVAIAAPVAKAVIAEDSYDPHPQYRYSYDVHDAITGDSKTQEEQRDGDAVRGSYSLLEADGTRRIVEYTADAHSGFNAVVRKEAGIHAAPVAVKTAVHAAPAVAAYAEPALAYKSHGEYY</sequence>
<dbReference type="PANTHER" id="PTHR12236:SF95">
    <property type="entry name" value="CUTICULAR PROTEIN 76BD, ISOFORM C-RELATED"/>
    <property type="match status" value="1"/>
</dbReference>
<organism evidence="4 5">
    <name type="scientific">Nasonia vitripennis</name>
    <name type="common">Parasitic wasp</name>
    <dbReference type="NCBI Taxonomy" id="7425"/>
    <lineage>
        <taxon>Eukaryota</taxon>
        <taxon>Metazoa</taxon>
        <taxon>Ecdysozoa</taxon>
        <taxon>Arthropoda</taxon>
        <taxon>Hexapoda</taxon>
        <taxon>Insecta</taxon>
        <taxon>Pterygota</taxon>
        <taxon>Neoptera</taxon>
        <taxon>Endopterygota</taxon>
        <taxon>Hymenoptera</taxon>
        <taxon>Apocrita</taxon>
        <taxon>Proctotrupomorpha</taxon>
        <taxon>Chalcidoidea</taxon>
        <taxon>Pteromalidae</taxon>
        <taxon>Pteromalinae</taxon>
        <taxon>Nasonia</taxon>
    </lineage>
</organism>
<dbReference type="GO" id="GO:0005615">
    <property type="term" value="C:extracellular space"/>
    <property type="evidence" value="ECO:0007669"/>
    <property type="project" value="TreeGrafter"/>
</dbReference>
<dbReference type="PROSITE" id="PS00233">
    <property type="entry name" value="CHIT_BIND_RR_1"/>
    <property type="match status" value="1"/>
</dbReference>
<dbReference type="PRINTS" id="PR00947">
    <property type="entry name" value="CUTICLE"/>
</dbReference>
<evidence type="ECO:0000256" key="1">
    <source>
        <dbReference type="ARBA" id="ARBA00022460"/>
    </source>
</evidence>
<dbReference type="GO" id="GO:0031012">
    <property type="term" value="C:extracellular matrix"/>
    <property type="evidence" value="ECO:0007669"/>
    <property type="project" value="TreeGrafter"/>
</dbReference>
<feature type="chain" id="PRO_5029528172" evidence="3">
    <location>
        <begin position="18"/>
        <end position="171"/>
    </location>
</feature>
<keyword evidence="3" id="KW-0732">Signal</keyword>
<dbReference type="PROSITE" id="PS51155">
    <property type="entry name" value="CHIT_BIND_RR_2"/>
    <property type="match status" value="1"/>
</dbReference>
<dbReference type="FunCoup" id="A0A7M6UWH5">
    <property type="interactions" value="53"/>
</dbReference>